<evidence type="ECO:0000256" key="4">
    <source>
        <dbReference type="ARBA" id="ARBA00022917"/>
    </source>
</evidence>
<dbReference type="Proteomes" id="UP000287651">
    <property type="component" value="Unassembled WGS sequence"/>
</dbReference>
<keyword evidence="3" id="KW-0396">Initiation factor</keyword>
<comment type="subcellular location">
    <subcellularLocation>
        <location evidence="1">Cytoplasm</location>
        <location evidence="1">Cytosol</location>
    </subcellularLocation>
</comment>
<evidence type="ECO:0000313" key="7">
    <source>
        <dbReference type="EMBL" id="RRT35444.1"/>
    </source>
</evidence>
<dbReference type="GO" id="GO:0005829">
    <property type="term" value="C:cytosol"/>
    <property type="evidence" value="ECO:0007669"/>
    <property type="project" value="UniProtKB-SubCell"/>
</dbReference>
<evidence type="ECO:0000256" key="2">
    <source>
        <dbReference type="ARBA" id="ARBA00022490"/>
    </source>
</evidence>
<comment type="subunit">
    <text evidence="5">Component of the translation initiation factor 2B (eIF2B) complex which is a heterodecamer of two sets of five different subunits: alpha, beta, gamma, delta and epsilon. Subunits alpha, beta and delta comprise a regulatory subcomplex and subunits epsilon and gamma comprise a catalytic subcomplex. Within the complex, the hexameric regulatory complex resides at the center, with the two heterodimeric catalytic subcomplexes bound on opposite sides.</text>
</comment>
<accession>A0A426X7K6</accession>
<feature type="compositionally biased region" description="Polar residues" evidence="6">
    <location>
        <begin position="50"/>
        <end position="61"/>
    </location>
</feature>
<feature type="non-terminal residue" evidence="7">
    <location>
        <position position="1"/>
    </location>
</feature>
<reference evidence="7 8" key="1">
    <citation type="journal article" date="2014" name="Agronomy (Basel)">
        <title>A Draft Genome Sequence for Ensete ventricosum, the Drought-Tolerant Tree Against Hunger.</title>
        <authorList>
            <person name="Harrison J."/>
            <person name="Moore K.A."/>
            <person name="Paszkiewicz K."/>
            <person name="Jones T."/>
            <person name="Grant M."/>
            <person name="Ambacheew D."/>
            <person name="Muzemil S."/>
            <person name="Studholme D.J."/>
        </authorList>
    </citation>
    <scope>NUCLEOTIDE SEQUENCE [LARGE SCALE GENOMIC DNA]</scope>
</reference>
<name>A0A426X7K6_ENSVE</name>
<evidence type="ECO:0000256" key="3">
    <source>
        <dbReference type="ARBA" id="ARBA00022540"/>
    </source>
</evidence>
<sequence>PPRHASSDGRPSAPVAVPNPASSLRRDSLRIRVGSYNASEVVLGTPPSASPSSRTDYTASEFSEEAMSPWHGRSGTAKVASSFPGSSSEMIVMKTGVVGGGGAGSTPKSPLTTASVVKTLPGISEREVLMGTQNDGAGASKTLKEKTTKAERRALQEAQRAAKAAAKEAGAGVKPSAASGSAVAANTKQGKVVKAPPQKKDGPQIAPPSGSSEKKVVDRPPEKDRKKDVPAPRMQFDDKHRVEKAKRRAVVNQFEAKNRVELFRHLPQYIHGTQLPDLEGKFFQLDPMHPSVYKVAFIYSSFLA</sequence>
<comment type="caution">
    <text evidence="7">The sequence shown here is derived from an EMBL/GenBank/DDBJ whole genome shotgun (WGS) entry which is preliminary data.</text>
</comment>
<proteinExistence type="predicted"/>
<keyword evidence="4" id="KW-0648">Protein biosynthesis</keyword>
<feature type="compositionally biased region" description="Basic and acidic residues" evidence="6">
    <location>
        <begin position="212"/>
        <end position="241"/>
    </location>
</feature>
<dbReference type="AlphaFoldDB" id="A0A426X7K6"/>
<protein>
    <submittedName>
        <fullName evidence="7">Uncharacterized protein</fullName>
    </submittedName>
</protein>
<evidence type="ECO:0000256" key="6">
    <source>
        <dbReference type="SAM" id="MobiDB-lite"/>
    </source>
</evidence>
<dbReference type="EMBL" id="AMZH03025048">
    <property type="protein sequence ID" value="RRT35444.1"/>
    <property type="molecule type" value="Genomic_DNA"/>
</dbReference>
<keyword evidence="2" id="KW-0963">Cytoplasm</keyword>
<dbReference type="PANTHER" id="PTHR10233:SF14">
    <property type="entry name" value="TRANSLATION INITIATION FACTOR EIF-2B SUBUNIT DELTA"/>
    <property type="match status" value="1"/>
</dbReference>
<feature type="region of interest" description="Disordered" evidence="6">
    <location>
        <begin position="125"/>
        <end position="244"/>
    </location>
</feature>
<feature type="compositionally biased region" description="Low complexity" evidence="6">
    <location>
        <begin position="11"/>
        <end position="23"/>
    </location>
</feature>
<dbReference type="GO" id="GO:0003743">
    <property type="term" value="F:translation initiation factor activity"/>
    <property type="evidence" value="ECO:0007669"/>
    <property type="project" value="UniProtKB-KW"/>
</dbReference>
<organism evidence="7 8">
    <name type="scientific">Ensete ventricosum</name>
    <name type="common">Abyssinian banana</name>
    <name type="synonym">Musa ensete</name>
    <dbReference type="NCBI Taxonomy" id="4639"/>
    <lineage>
        <taxon>Eukaryota</taxon>
        <taxon>Viridiplantae</taxon>
        <taxon>Streptophyta</taxon>
        <taxon>Embryophyta</taxon>
        <taxon>Tracheophyta</taxon>
        <taxon>Spermatophyta</taxon>
        <taxon>Magnoliopsida</taxon>
        <taxon>Liliopsida</taxon>
        <taxon>Zingiberales</taxon>
        <taxon>Musaceae</taxon>
        <taxon>Ensete</taxon>
    </lineage>
</organism>
<feature type="compositionally biased region" description="Basic and acidic residues" evidence="6">
    <location>
        <begin position="142"/>
        <end position="155"/>
    </location>
</feature>
<evidence type="ECO:0000313" key="8">
    <source>
        <dbReference type="Proteomes" id="UP000287651"/>
    </source>
</evidence>
<gene>
    <name evidence="7" type="ORF">B296_00058203</name>
</gene>
<evidence type="ECO:0000256" key="1">
    <source>
        <dbReference type="ARBA" id="ARBA00004514"/>
    </source>
</evidence>
<dbReference type="PANTHER" id="PTHR10233">
    <property type="entry name" value="TRANSLATION INITIATION FACTOR EIF-2B"/>
    <property type="match status" value="1"/>
</dbReference>
<feature type="region of interest" description="Disordered" evidence="6">
    <location>
        <begin position="1"/>
        <end position="84"/>
    </location>
</feature>
<feature type="compositionally biased region" description="Low complexity" evidence="6">
    <location>
        <begin position="156"/>
        <end position="172"/>
    </location>
</feature>
<evidence type="ECO:0000256" key="5">
    <source>
        <dbReference type="ARBA" id="ARBA00046432"/>
    </source>
</evidence>